<keyword evidence="6" id="KW-0378">Hydrolase</keyword>
<comment type="caution">
    <text evidence="13">The sequence shown here is derived from an EMBL/GenBank/DDBJ whole genome shotgun (WGS) entry which is preliminary data.</text>
</comment>
<proteinExistence type="inferred from homology"/>
<dbReference type="PROSITE" id="PS51318">
    <property type="entry name" value="TAT"/>
    <property type="match status" value="1"/>
</dbReference>
<dbReference type="InterPro" id="IPR009045">
    <property type="entry name" value="Zn_M74/Hedgehog-like"/>
</dbReference>
<evidence type="ECO:0000256" key="3">
    <source>
        <dbReference type="ARBA" id="ARBA00022670"/>
    </source>
</evidence>
<dbReference type="Gene3D" id="3.30.1380.10">
    <property type="match status" value="1"/>
</dbReference>
<dbReference type="RefSeq" id="WP_220115982.1">
    <property type="nucleotide sequence ID" value="NZ_JAHZUY010000004.1"/>
</dbReference>
<feature type="signal peptide" evidence="12">
    <location>
        <begin position="1"/>
        <end position="28"/>
    </location>
</feature>
<evidence type="ECO:0000256" key="1">
    <source>
        <dbReference type="ARBA" id="ARBA00001947"/>
    </source>
</evidence>
<evidence type="ECO:0000256" key="11">
    <source>
        <dbReference type="ARBA" id="ARBA00093666"/>
    </source>
</evidence>
<keyword evidence="9" id="KW-0961">Cell wall biogenesis/degradation</keyword>
<evidence type="ECO:0000256" key="8">
    <source>
        <dbReference type="ARBA" id="ARBA00023049"/>
    </source>
</evidence>
<comment type="pathway">
    <text evidence="2">Cell wall biogenesis; cell wall polysaccharide biosynthesis.</text>
</comment>
<name>A0ABS7EYN2_9PROT</name>
<dbReference type="EMBL" id="JAHZUY010000004">
    <property type="protein sequence ID" value="MBW8268475.1"/>
    <property type="molecule type" value="Genomic_DNA"/>
</dbReference>
<evidence type="ECO:0000256" key="5">
    <source>
        <dbReference type="ARBA" id="ARBA00022729"/>
    </source>
</evidence>
<evidence type="ECO:0000256" key="10">
    <source>
        <dbReference type="ARBA" id="ARBA00093448"/>
    </source>
</evidence>
<dbReference type="Pfam" id="PF05951">
    <property type="entry name" value="Peptidase_M15_2"/>
    <property type="match status" value="1"/>
</dbReference>
<reference evidence="13 14" key="1">
    <citation type="submission" date="2021-08" db="EMBL/GenBank/DDBJ databases">
        <title>Caldovatus sediminis gen. nov., sp. nov., a moderately thermophilic bacterium isolated from a hot spring.</title>
        <authorList>
            <person name="Hu C.-J."/>
            <person name="Li W.-J."/>
            <person name="Xian W.-D."/>
        </authorList>
    </citation>
    <scope>NUCLEOTIDE SEQUENCE [LARGE SCALE GENOMIC DNA]</scope>
    <source>
        <strain evidence="13 14">SYSU G05006</strain>
    </source>
</reference>
<dbReference type="InterPro" id="IPR010275">
    <property type="entry name" value="MepK"/>
</dbReference>
<evidence type="ECO:0000313" key="14">
    <source>
        <dbReference type="Proteomes" id="UP001519924"/>
    </source>
</evidence>
<sequence length="182" mass="20279">MRAPSRRRMLVVAAASAAGLLAPSRVRARPLQRLIWVINQRDEEFAATYRREDGHYDFHALARLQHLFRDIRENLPGPLPPQLIDLLAILQESFGFDRPLRLHSGYRTPRTNASIGEGASPRSFHLHGMAADISMRGVSPLDLALAAHAISLRLGIMGVGLYGHFVHVDIGPVARWTRIGRS</sequence>
<keyword evidence="3" id="KW-0645">Protease</keyword>
<dbReference type="InterPro" id="IPR006311">
    <property type="entry name" value="TAT_signal"/>
</dbReference>
<evidence type="ECO:0000256" key="4">
    <source>
        <dbReference type="ARBA" id="ARBA00022723"/>
    </source>
</evidence>
<dbReference type="PANTHER" id="PTHR37425">
    <property type="match status" value="1"/>
</dbReference>
<feature type="chain" id="PRO_5045914745" description="Murein endopeptidase K" evidence="12">
    <location>
        <begin position="29"/>
        <end position="182"/>
    </location>
</feature>
<keyword evidence="5 12" id="KW-0732">Signal</keyword>
<accession>A0ABS7EYN2</accession>
<comment type="similarity">
    <text evidence="10">Belongs to the peptidase M15 family.</text>
</comment>
<dbReference type="Proteomes" id="UP001519924">
    <property type="component" value="Unassembled WGS sequence"/>
</dbReference>
<comment type="cofactor">
    <cofactor evidence="1">
        <name>Zn(2+)</name>
        <dbReference type="ChEBI" id="CHEBI:29105"/>
    </cofactor>
</comment>
<evidence type="ECO:0000256" key="9">
    <source>
        <dbReference type="ARBA" id="ARBA00023316"/>
    </source>
</evidence>
<keyword evidence="4" id="KW-0479">Metal-binding</keyword>
<evidence type="ECO:0000313" key="13">
    <source>
        <dbReference type="EMBL" id="MBW8268475.1"/>
    </source>
</evidence>
<evidence type="ECO:0000256" key="2">
    <source>
        <dbReference type="ARBA" id="ARBA00004776"/>
    </source>
</evidence>
<gene>
    <name evidence="13" type="ORF">K1J50_03140</name>
</gene>
<dbReference type="SUPFAM" id="SSF55166">
    <property type="entry name" value="Hedgehog/DD-peptidase"/>
    <property type="match status" value="1"/>
</dbReference>
<keyword evidence="7" id="KW-0862">Zinc</keyword>
<evidence type="ECO:0000256" key="7">
    <source>
        <dbReference type="ARBA" id="ARBA00022833"/>
    </source>
</evidence>
<evidence type="ECO:0000256" key="12">
    <source>
        <dbReference type="SAM" id="SignalP"/>
    </source>
</evidence>
<protein>
    <recommendedName>
        <fullName evidence="11">Murein endopeptidase K</fullName>
    </recommendedName>
</protein>
<evidence type="ECO:0000256" key="6">
    <source>
        <dbReference type="ARBA" id="ARBA00022801"/>
    </source>
</evidence>
<organism evidence="13 14">
    <name type="scientific">Caldovatus aquaticus</name>
    <dbReference type="NCBI Taxonomy" id="2865671"/>
    <lineage>
        <taxon>Bacteria</taxon>
        <taxon>Pseudomonadati</taxon>
        <taxon>Pseudomonadota</taxon>
        <taxon>Alphaproteobacteria</taxon>
        <taxon>Acetobacterales</taxon>
        <taxon>Roseomonadaceae</taxon>
        <taxon>Caldovatus</taxon>
    </lineage>
</organism>
<dbReference type="PANTHER" id="PTHR37425:SF1">
    <property type="entry name" value="OUTER MEMBRANE PROTEIN"/>
    <property type="match status" value="1"/>
</dbReference>
<keyword evidence="14" id="KW-1185">Reference proteome</keyword>
<keyword evidence="8" id="KW-0482">Metalloprotease</keyword>